<sequence>MNSIVRSGPAARAGGLLILLGPLVSWLAEFVTAAAWQDPPYSPFHNWVSHLGLTGPPQTAFGQVANSPLGAVMNTGWVIYGVLLAVGSFLVFDLRKGLRPTVIVILAGLAGAGVGLVGIFQGSNANIDNGLITLHTLGAQTVMVAGNLMAIAAGANGARIGLSRRRSTASIALGTAGLVAFPLFMADALTGWMWNIGLIERAVIYPIMISHALLASSVAARRLPATPTPTPLPTHATS</sequence>
<organism evidence="2 3">
    <name type="scientific">Streptomyces erythrogriseus</name>
    <dbReference type="NCBI Taxonomy" id="284027"/>
    <lineage>
        <taxon>Bacteria</taxon>
        <taxon>Bacillati</taxon>
        <taxon>Actinomycetota</taxon>
        <taxon>Actinomycetes</taxon>
        <taxon>Kitasatosporales</taxon>
        <taxon>Streptomycetaceae</taxon>
        <taxon>Streptomyces</taxon>
        <taxon>Streptomyces griseoincarnatus group</taxon>
    </lineage>
</organism>
<feature type="transmembrane region" description="Helical" evidence="1">
    <location>
        <begin position="192"/>
        <end position="214"/>
    </location>
</feature>
<reference evidence="2 3" key="1">
    <citation type="journal article" date="2019" name="Int. J. Syst. Evol. Microbiol.">
        <title>The Global Catalogue of Microorganisms (GCM) 10K type strain sequencing project: providing services to taxonomists for standard genome sequencing and annotation.</title>
        <authorList>
            <consortium name="The Broad Institute Genomics Platform"/>
            <consortium name="The Broad Institute Genome Sequencing Center for Infectious Disease"/>
            <person name="Wu L."/>
            <person name="Ma J."/>
        </authorList>
    </citation>
    <scope>NUCLEOTIDE SEQUENCE [LARGE SCALE GENOMIC DNA]</scope>
    <source>
        <strain evidence="2 3">JCM 9650</strain>
    </source>
</reference>
<dbReference type="Pfam" id="PF06197">
    <property type="entry name" value="DUF998"/>
    <property type="match status" value="1"/>
</dbReference>
<evidence type="ECO:0000256" key="1">
    <source>
        <dbReference type="SAM" id="Phobius"/>
    </source>
</evidence>
<evidence type="ECO:0008006" key="4">
    <source>
        <dbReference type="Google" id="ProtNLM"/>
    </source>
</evidence>
<keyword evidence="1" id="KW-0472">Membrane</keyword>
<accession>A0ABN3WHF0</accession>
<dbReference type="Proteomes" id="UP001501423">
    <property type="component" value="Unassembled WGS sequence"/>
</dbReference>
<feature type="transmembrane region" description="Helical" evidence="1">
    <location>
        <begin position="77"/>
        <end position="94"/>
    </location>
</feature>
<proteinExistence type="predicted"/>
<protein>
    <recommendedName>
        <fullName evidence="4">DUF998 domain-containing protein</fullName>
    </recommendedName>
</protein>
<evidence type="ECO:0000313" key="2">
    <source>
        <dbReference type="EMBL" id="GAA2912866.1"/>
    </source>
</evidence>
<gene>
    <name evidence="2" type="ORF">GCM10010478_09660</name>
</gene>
<keyword evidence="3" id="KW-1185">Reference proteome</keyword>
<feature type="transmembrane region" description="Helical" evidence="1">
    <location>
        <begin position="167"/>
        <end position="186"/>
    </location>
</feature>
<evidence type="ECO:0000313" key="3">
    <source>
        <dbReference type="Proteomes" id="UP001501423"/>
    </source>
</evidence>
<keyword evidence="1" id="KW-1133">Transmembrane helix</keyword>
<name>A0ABN3WHF0_9ACTN</name>
<keyword evidence="1" id="KW-0812">Transmembrane</keyword>
<dbReference type="EMBL" id="BAAAVA010000006">
    <property type="protein sequence ID" value="GAA2912866.1"/>
    <property type="molecule type" value="Genomic_DNA"/>
</dbReference>
<feature type="transmembrane region" description="Helical" evidence="1">
    <location>
        <begin position="132"/>
        <end position="155"/>
    </location>
</feature>
<comment type="caution">
    <text evidence="2">The sequence shown here is derived from an EMBL/GenBank/DDBJ whole genome shotgun (WGS) entry which is preliminary data.</text>
</comment>
<feature type="transmembrane region" description="Helical" evidence="1">
    <location>
        <begin position="101"/>
        <end position="120"/>
    </location>
</feature>
<dbReference type="RefSeq" id="WP_346087858.1">
    <property type="nucleotide sequence ID" value="NZ_BAAAVA010000006.1"/>
</dbReference>
<dbReference type="InterPro" id="IPR009339">
    <property type="entry name" value="DUF998"/>
</dbReference>